<evidence type="ECO:0000256" key="4">
    <source>
        <dbReference type="ARBA" id="ARBA00023295"/>
    </source>
</evidence>
<accession>A0ABP7YEB0</accession>
<dbReference type="PANTHER" id="PTHR31451:SF40">
    <property type="entry name" value="GLYCOSIDE HYDROLASE FAMILY 5 DOMAIN-CONTAINING PROTEIN"/>
    <property type="match status" value="1"/>
</dbReference>
<dbReference type="SUPFAM" id="SSF51445">
    <property type="entry name" value="(Trans)glycosidases"/>
    <property type="match status" value="1"/>
</dbReference>
<feature type="chain" id="PRO_5046813047" description="mannan endo-1,4-beta-mannosidase" evidence="5">
    <location>
        <begin position="20"/>
        <end position="425"/>
    </location>
</feature>
<dbReference type="RefSeq" id="WP_229350851.1">
    <property type="nucleotide sequence ID" value="NZ_BAABAO010000013.1"/>
</dbReference>
<dbReference type="InterPro" id="IPR017853">
    <property type="entry name" value="GH"/>
</dbReference>
<keyword evidence="8" id="KW-1185">Reference proteome</keyword>
<dbReference type="Pfam" id="PF26410">
    <property type="entry name" value="GH5_mannosidase"/>
    <property type="match status" value="1"/>
</dbReference>
<dbReference type="InterPro" id="IPR045053">
    <property type="entry name" value="MAN-like"/>
</dbReference>
<dbReference type="Gene3D" id="3.20.20.80">
    <property type="entry name" value="Glycosidases"/>
    <property type="match status" value="1"/>
</dbReference>
<evidence type="ECO:0000313" key="7">
    <source>
        <dbReference type="EMBL" id="GAA4134695.1"/>
    </source>
</evidence>
<evidence type="ECO:0000256" key="2">
    <source>
        <dbReference type="ARBA" id="ARBA00012706"/>
    </source>
</evidence>
<evidence type="ECO:0000256" key="1">
    <source>
        <dbReference type="ARBA" id="ARBA00001678"/>
    </source>
</evidence>
<proteinExistence type="predicted"/>
<sequence>MKKNIYVLVVILFQLMSNAQSFIKVESGVLIKEGKPYHYVGTNFWYGMNLAVSDKERLIRELDRLNTLGVKNLRIMAGSEGSLDTPWSVQPALQKEPGVYNQELWTGLDFLLAEMKQRGMTAVVCLNNFWPWSGGFAQYISWANKNETIPYPPPAENGDWRKYQQYSARFYSSKTAKKWFENHIEKVVNRVNSITKIPYKKDPAIMAWQLANEPEGSNNVEDYRKWIHETAQYIKKLDSNHLVSIGSEGNTPSPANGTNFEKDHQSQYIDYCTFHLWVQNWGWYDPLKAKETYDFAVQKANSYIDEHVKIAQKLNKPIVLEEFGISRDENSYDANSTVKVRDEYYKMIFDKIYTLSKTNPQVAGVNFWAWGGEGRPRTPMSIWKLGDDLIGDPPHEYQGWYSVYNTDLSTQEIISDYAFKCHSLK</sequence>
<evidence type="ECO:0000256" key="5">
    <source>
        <dbReference type="SAM" id="SignalP"/>
    </source>
</evidence>
<comment type="caution">
    <text evidence="7">The sequence shown here is derived from an EMBL/GenBank/DDBJ whole genome shotgun (WGS) entry which is preliminary data.</text>
</comment>
<dbReference type="EC" id="3.2.1.78" evidence="2"/>
<evidence type="ECO:0000259" key="6">
    <source>
        <dbReference type="Pfam" id="PF26410"/>
    </source>
</evidence>
<organism evidence="7 8">
    <name type="scientific">Flavobacterium chungbukense</name>
    <dbReference type="NCBI Taxonomy" id="877464"/>
    <lineage>
        <taxon>Bacteria</taxon>
        <taxon>Pseudomonadati</taxon>
        <taxon>Bacteroidota</taxon>
        <taxon>Flavobacteriia</taxon>
        <taxon>Flavobacteriales</taxon>
        <taxon>Flavobacteriaceae</taxon>
        <taxon>Flavobacterium</taxon>
    </lineage>
</organism>
<keyword evidence="3" id="KW-0378">Hydrolase</keyword>
<evidence type="ECO:0000256" key="3">
    <source>
        <dbReference type="ARBA" id="ARBA00022801"/>
    </source>
</evidence>
<feature type="domain" description="Glycoside hydrolase family 5" evidence="6">
    <location>
        <begin position="20"/>
        <end position="421"/>
    </location>
</feature>
<comment type="catalytic activity">
    <reaction evidence="1">
        <text>Random hydrolysis of (1-&gt;4)-beta-D-mannosidic linkages in mannans, galactomannans and glucomannans.</text>
        <dbReference type="EC" id="3.2.1.78"/>
    </reaction>
</comment>
<name>A0ABP7YEB0_9FLAO</name>
<evidence type="ECO:0000313" key="8">
    <source>
        <dbReference type="Proteomes" id="UP001501333"/>
    </source>
</evidence>
<keyword evidence="4" id="KW-0326">Glycosidase</keyword>
<dbReference type="PANTHER" id="PTHR31451">
    <property type="match status" value="1"/>
</dbReference>
<protein>
    <recommendedName>
        <fullName evidence="2">mannan endo-1,4-beta-mannosidase</fullName>
        <ecNumber evidence="2">3.2.1.78</ecNumber>
    </recommendedName>
</protein>
<gene>
    <name evidence="7" type="ORF">GCM10022250_29470</name>
</gene>
<dbReference type="Proteomes" id="UP001501333">
    <property type="component" value="Unassembled WGS sequence"/>
</dbReference>
<reference evidence="8" key="1">
    <citation type="journal article" date="2019" name="Int. J. Syst. Evol. Microbiol.">
        <title>The Global Catalogue of Microorganisms (GCM) 10K type strain sequencing project: providing services to taxonomists for standard genome sequencing and annotation.</title>
        <authorList>
            <consortium name="The Broad Institute Genomics Platform"/>
            <consortium name="The Broad Institute Genome Sequencing Center for Infectious Disease"/>
            <person name="Wu L."/>
            <person name="Ma J."/>
        </authorList>
    </citation>
    <scope>NUCLEOTIDE SEQUENCE [LARGE SCALE GENOMIC DNA]</scope>
    <source>
        <strain evidence="8">JCM 17386</strain>
    </source>
</reference>
<feature type="signal peptide" evidence="5">
    <location>
        <begin position="1"/>
        <end position="19"/>
    </location>
</feature>
<dbReference type="EMBL" id="BAABAO010000013">
    <property type="protein sequence ID" value="GAA4134695.1"/>
    <property type="molecule type" value="Genomic_DNA"/>
</dbReference>
<keyword evidence="5" id="KW-0732">Signal</keyword>
<dbReference type="InterPro" id="IPR001547">
    <property type="entry name" value="Glyco_hydro_5"/>
</dbReference>